<dbReference type="KEGG" id="vg:54997062"/>
<name>A0A2Z5HTV7_9CAUD</name>
<dbReference type="Proteomes" id="UP000252267">
    <property type="component" value="Segment"/>
</dbReference>
<evidence type="ECO:0000313" key="2">
    <source>
        <dbReference type="Proteomes" id="UP000252267"/>
    </source>
</evidence>
<organism evidence="1 2">
    <name type="scientific">Salmonella phage S124</name>
    <dbReference type="NCBI Taxonomy" id="2231351"/>
    <lineage>
        <taxon>Viruses</taxon>
        <taxon>Duplodnaviria</taxon>
        <taxon>Heunggongvirae</taxon>
        <taxon>Uroviricota</taxon>
        <taxon>Caudoviricetes</taxon>
        <taxon>Demerecviridae</taxon>
        <taxon>Markadamsvirinae</taxon>
        <taxon>Epseptimavirus</taxon>
        <taxon>Epseptimavirus S124</taxon>
    </lineage>
</organism>
<accession>A0A2Z5HTV7</accession>
<dbReference type="GeneID" id="54997062"/>
<evidence type="ECO:0000313" key="1">
    <source>
        <dbReference type="EMBL" id="AXC43202.1"/>
    </source>
</evidence>
<reference evidence="2" key="1">
    <citation type="submission" date="2018-05" db="EMBL/GenBank/DDBJ databases">
        <title>Host range determinants of Salmonella infecting bacteriophages.</title>
        <authorList>
            <person name="Gencay Y.E."/>
        </authorList>
    </citation>
    <scope>NUCLEOTIDE SEQUENCE [LARGE SCALE GENOMIC DNA]</scope>
</reference>
<proteinExistence type="predicted"/>
<dbReference type="RefSeq" id="YP_009806207.1">
    <property type="nucleotide sequence ID" value="NC_048013.1"/>
</dbReference>
<dbReference type="EMBL" id="MH370375">
    <property type="protein sequence ID" value="AXC43202.1"/>
    <property type="molecule type" value="Genomic_DNA"/>
</dbReference>
<sequence>MTSLRRRIGQLEDMVTQMNINMDKLLESQRNDRARIHQLERELDV</sequence>
<protein>
    <submittedName>
        <fullName evidence="1">Uncharacterized protein</fullName>
    </submittedName>
</protein>
<keyword evidence="2" id="KW-1185">Reference proteome</keyword>